<accession>A0ABQ5N572</accession>
<dbReference type="PANTHER" id="PTHR33434:SF2">
    <property type="entry name" value="FATTY ACID-BINDING PROTEIN TM_1468"/>
    <property type="match status" value="1"/>
</dbReference>
<proteinExistence type="predicted"/>
<comment type="caution">
    <text evidence="2">The sequence shown here is derived from an EMBL/GenBank/DDBJ whole genome shotgun (WGS) entry which is preliminary data.</text>
</comment>
<dbReference type="InterPro" id="IPR050270">
    <property type="entry name" value="DegV_domain_contain"/>
</dbReference>
<dbReference type="PANTHER" id="PTHR33434">
    <property type="entry name" value="DEGV DOMAIN-CONTAINING PROTEIN DR_1986-RELATED"/>
    <property type="match status" value="1"/>
</dbReference>
<evidence type="ECO:0000313" key="3">
    <source>
        <dbReference type="Proteomes" id="UP001208567"/>
    </source>
</evidence>
<evidence type="ECO:0000256" key="1">
    <source>
        <dbReference type="ARBA" id="ARBA00023121"/>
    </source>
</evidence>
<dbReference type="RefSeq" id="WP_264849627.1">
    <property type="nucleotide sequence ID" value="NZ_BRXR01000001.1"/>
</dbReference>
<dbReference type="InterPro" id="IPR043168">
    <property type="entry name" value="DegV_C"/>
</dbReference>
<dbReference type="EMBL" id="BRXR01000001">
    <property type="protein sequence ID" value="GLC30367.1"/>
    <property type="molecule type" value="Genomic_DNA"/>
</dbReference>
<keyword evidence="3" id="KW-1185">Reference proteome</keyword>
<protein>
    <submittedName>
        <fullName evidence="2">DegV family protein</fullName>
    </submittedName>
</protein>
<dbReference type="PROSITE" id="PS51482">
    <property type="entry name" value="DEGV"/>
    <property type="match status" value="1"/>
</dbReference>
<dbReference type="Gene3D" id="3.40.50.10170">
    <property type="match status" value="1"/>
</dbReference>
<dbReference type="Proteomes" id="UP001208567">
    <property type="component" value="Unassembled WGS sequence"/>
</dbReference>
<gene>
    <name evidence="2" type="ORF">bsdE14_17770</name>
</gene>
<reference evidence="2 3" key="1">
    <citation type="journal article" date="2024" name="Int. J. Syst. Evol. Microbiol.">
        <title>Clostridium omnivorum sp. nov., isolated from anoxic soil under the treatment of reductive soil disinfestation.</title>
        <authorList>
            <person name="Ueki A."/>
            <person name="Tonouchi A."/>
            <person name="Kaku N."/>
            <person name="Honma S."/>
            <person name="Ueki K."/>
        </authorList>
    </citation>
    <scope>NUCLEOTIDE SEQUENCE [LARGE SCALE GENOMIC DNA]</scope>
    <source>
        <strain evidence="2 3">E14</strain>
    </source>
</reference>
<keyword evidence="1" id="KW-0446">Lipid-binding</keyword>
<sequence>MRDVKIFTDSTSDLTPEIILDNHISLVPLYVNFEDKSFKDGIDINTTTLYEIVKAKGKLPKTAAASPSDFYTAFKSYIDEGKDIIFISLSSKLSSNLQNAAIAASEFDKDRIELVDSLNLSTGIGLLVMKAVDYAKEGLDVHEIAGRIRELVPKVKTAFIIDTLEYLYKGGRCNALQNFLGNVLKIRPVVQVVNGSMILAQKIRGKRKKALSIMLQNVLKDKENIQLDRITVTHSMSDEDAKYLKKELEKAIPAKEILITNAGCVVSSHCGPNTVGILYISK</sequence>
<dbReference type="SUPFAM" id="SSF82549">
    <property type="entry name" value="DAK1/DegV-like"/>
    <property type="match status" value="1"/>
</dbReference>
<dbReference type="Pfam" id="PF02645">
    <property type="entry name" value="DegV"/>
    <property type="match status" value="1"/>
</dbReference>
<dbReference type="Gene3D" id="3.30.1180.10">
    <property type="match status" value="1"/>
</dbReference>
<organism evidence="2 3">
    <name type="scientific">Clostridium omnivorum</name>
    <dbReference type="NCBI Taxonomy" id="1604902"/>
    <lineage>
        <taxon>Bacteria</taxon>
        <taxon>Bacillati</taxon>
        <taxon>Bacillota</taxon>
        <taxon>Clostridia</taxon>
        <taxon>Eubacteriales</taxon>
        <taxon>Clostridiaceae</taxon>
        <taxon>Clostridium</taxon>
    </lineage>
</organism>
<evidence type="ECO:0000313" key="2">
    <source>
        <dbReference type="EMBL" id="GLC30367.1"/>
    </source>
</evidence>
<dbReference type="NCBIfam" id="TIGR00762">
    <property type="entry name" value="DegV"/>
    <property type="match status" value="1"/>
</dbReference>
<dbReference type="InterPro" id="IPR003797">
    <property type="entry name" value="DegV"/>
</dbReference>
<name>A0ABQ5N572_9CLOT</name>